<evidence type="ECO:0000313" key="3">
    <source>
        <dbReference type="Proteomes" id="UP000887013"/>
    </source>
</evidence>
<protein>
    <submittedName>
        <fullName evidence="2">Uncharacterized protein</fullName>
    </submittedName>
</protein>
<evidence type="ECO:0000313" key="2">
    <source>
        <dbReference type="EMBL" id="GFT73595.1"/>
    </source>
</evidence>
<dbReference type="EMBL" id="BMAW01021593">
    <property type="protein sequence ID" value="GFT73595.1"/>
    <property type="molecule type" value="Genomic_DNA"/>
</dbReference>
<dbReference type="AlphaFoldDB" id="A0A8X6U2G8"/>
<name>A0A8X6U2G8_NEPPI</name>
<dbReference type="Proteomes" id="UP000887013">
    <property type="component" value="Unassembled WGS sequence"/>
</dbReference>
<proteinExistence type="predicted"/>
<evidence type="ECO:0000256" key="1">
    <source>
        <dbReference type="SAM" id="MobiDB-lite"/>
    </source>
</evidence>
<sequence>MRRLKDYCHFLVLHACWRIHVDLAANGFQDCPHLPLEGSSNITNPSSRENRNLRSLAPFPPEQKQRHPQKTPDTVFSEVQLFPRRKSGGISESCRPEPFRSLAPGVT</sequence>
<feature type="region of interest" description="Disordered" evidence="1">
    <location>
        <begin position="35"/>
        <end position="107"/>
    </location>
</feature>
<comment type="caution">
    <text evidence="2">The sequence shown here is derived from an EMBL/GenBank/DDBJ whole genome shotgun (WGS) entry which is preliminary data.</text>
</comment>
<keyword evidence="3" id="KW-1185">Reference proteome</keyword>
<accession>A0A8X6U2G8</accession>
<organism evidence="2 3">
    <name type="scientific">Nephila pilipes</name>
    <name type="common">Giant wood spider</name>
    <name type="synonym">Nephila maculata</name>
    <dbReference type="NCBI Taxonomy" id="299642"/>
    <lineage>
        <taxon>Eukaryota</taxon>
        <taxon>Metazoa</taxon>
        <taxon>Ecdysozoa</taxon>
        <taxon>Arthropoda</taxon>
        <taxon>Chelicerata</taxon>
        <taxon>Arachnida</taxon>
        <taxon>Araneae</taxon>
        <taxon>Araneomorphae</taxon>
        <taxon>Entelegynae</taxon>
        <taxon>Araneoidea</taxon>
        <taxon>Nephilidae</taxon>
        <taxon>Nephila</taxon>
    </lineage>
</organism>
<gene>
    <name evidence="2" type="ORF">NPIL_228471</name>
</gene>
<feature type="compositionally biased region" description="Polar residues" evidence="1">
    <location>
        <begin position="38"/>
        <end position="47"/>
    </location>
</feature>
<reference evidence="2" key="1">
    <citation type="submission" date="2020-08" db="EMBL/GenBank/DDBJ databases">
        <title>Multicomponent nature underlies the extraordinary mechanical properties of spider dragline silk.</title>
        <authorList>
            <person name="Kono N."/>
            <person name="Nakamura H."/>
            <person name="Mori M."/>
            <person name="Yoshida Y."/>
            <person name="Ohtoshi R."/>
            <person name="Malay A.D."/>
            <person name="Moran D.A.P."/>
            <person name="Tomita M."/>
            <person name="Numata K."/>
            <person name="Arakawa K."/>
        </authorList>
    </citation>
    <scope>NUCLEOTIDE SEQUENCE</scope>
</reference>